<reference evidence="1" key="1">
    <citation type="submission" date="2019-05" db="EMBL/GenBank/DDBJ databases">
        <authorList>
            <consortium name="Pathogen Informatics"/>
        </authorList>
    </citation>
    <scope>NUCLEOTIDE SEQUENCE [LARGE SCALE GENOMIC DNA]</scope>
    <source>
        <strain evidence="1">NCTC12965</strain>
    </source>
</reference>
<gene>
    <name evidence="1" type="ORF">NCTC12965_00099</name>
</gene>
<proteinExistence type="predicted"/>
<organism evidence="1">
    <name type="scientific">Serratia fonticola</name>
    <dbReference type="NCBI Taxonomy" id="47917"/>
    <lineage>
        <taxon>Bacteria</taxon>
        <taxon>Pseudomonadati</taxon>
        <taxon>Pseudomonadota</taxon>
        <taxon>Gammaproteobacteria</taxon>
        <taxon>Enterobacterales</taxon>
        <taxon>Yersiniaceae</taxon>
        <taxon>Serratia</taxon>
    </lineage>
</organism>
<evidence type="ECO:0000313" key="1">
    <source>
        <dbReference type="EMBL" id="VTR15139.1"/>
    </source>
</evidence>
<dbReference type="EMBL" id="CABEEZ010000009">
    <property type="protein sequence ID" value="VTR15139.1"/>
    <property type="molecule type" value="Genomic_DNA"/>
</dbReference>
<dbReference type="AlphaFoldDB" id="A0A4U9TA39"/>
<accession>A0A4U9TA39</accession>
<sequence>MLFNKRLIVQVLLNHHMSECVDQGDVGTVFQRQMDIRNTRRFDIARIANNDLGSFLLRLENAAGDNRMRVRAL</sequence>
<name>A0A4U9TA39_SERFO</name>
<protein>
    <submittedName>
        <fullName evidence="1">Uncharacterized protein</fullName>
    </submittedName>
</protein>